<dbReference type="InterPro" id="IPR001849">
    <property type="entry name" value="PH_domain"/>
</dbReference>
<sequence length="39" mass="4781">MKYQIQLSFDTKEQRNAWVNLIRTCMARMEEISMELDEE</sequence>
<reference evidence="2" key="1">
    <citation type="journal article" date="2014" name="Front. Microbiol.">
        <title>High frequency of phylogenetically diverse reductive dehalogenase-homologous genes in deep subseafloor sedimentary metagenomes.</title>
        <authorList>
            <person name="Kawai M."/>
            <person name="Futagami T."/>
            <person name="Toyoda A."/>
            <person name="Takaki Y."/>
            <person name="Nishi S."/>
            <person name="Hori S."/>
            <person name="Arai W."/>
            <person name="Tsubouchi T."/>
            <person name="Morono Y."/>
            <person name="Uchiyama I."/>
            <person name="Ito T."/>
            <person name="Fujiyama A."/>
            <person name="Inagaki F."/>
            <person name="Takami H."/>
        </authorList>
    </citation>
    <scope>NUCLEOTIDE SEQUENCE</scope>
    <source>
        <strain evidence="2">Expedition CK06-06</strain>
    </source>
</reference>
<evidence type="ECO:0000313" key="2">
    <source>
        <dbReference type="EMBL" id="GAH46598.1"/>
    </source>
</evidence>
<evidence type="ECO:0000259" key="1">
    <source>
        <dbReference type="PROSITE" id="PS50003"/>
    </source>
</evidence>
<proteinExistence type="predicted"/>
<organism evidence="2">
    <name type="scientific">marine sediment metagenome</name>
    <dbReference type="NCBI Taxonomy" id="412755"/>
    <lineage>
        <taxon>unclassified sequences</taxon>
        <taxon>metagenomes</taxon>
        <taxon>ecological metagenomes</taxon>
    </lineage>
</organism>
<dbReference type="AlphaFoldDB" id="X1HMT3"/>
<gene>
    <name evidence="2" type="ORF">S03H2_15022</name>
</gene>
<comment type="caution">
    <text evidence="2">The sequence shown here is derived from an EMBL/GenBank/DDBJ whole genome shotgun (WGS) entry which is preliminary data.</text>
</comment>
<protein>
    <recommendedName>
        <fullName evidence="1">PH domain-containing protein</fullName>
    </recommendedName>
</protein>
<dbReference type="EMBL" id="BARU01007623">
    <property type="protein sequence ID" value="GAH46598.1"/>
    <property type="molecule type" value="Genomic_DNA"/>
</dbReference>
<name>X1HMT3_9ZZZZ</name>
<feature type="domain" description="PH" evidence="1">
    <location>
        <begin position="1"/>
        <end position="27"/>
    </location>
</feature>
<dbReference type="PROSITE" id="PS50003">
    <property type="entry name" value="PH_DOMAIN"/>
    <property type="match status" value="1"/>
</dbReference>
<accession>X1HMT3</accession>